<dbReference type="Proteomes" id="UP000190774">
    <property type="component" value="Unassembled WGS sequence"/>
</dbReference>
<reference evidence="3" key="1">
    <citation type="submission" date="2017-02" db="EMBL/GenBank/DDBJ databases">
        <authorList>
            <person name="Varghese N."/>
            <person name="Submissions S."/>
        </authorList>
    </citation>
    <scope>NUCLEOTIDE SEQUENCE [LARGE SCALE GENOMIC DNA]</scope>
    <source>
        <strain evidence="3">ATCC 700200</strain>
    </source>
</reference>
<proteinExistence type="predicted"/>
<evidence type="ECO:0000256" key="1">
    <source>
        <dbReference type="SAM" id="Phobius"/>
    </source>
</evidence>
<keyword evidence="1" id="KW-0812">Transmembrane</keyword>
<gene>
    <name evidence="2" type="ORF">SAMN02745166_04177</name>
</gene>
<keyword evidence="3" id="KW-1185">Reference proteome</keyword>
<evidence type="ECO:0000313" key="2">
    <source>
        <dbReference type="EMBL" id="SKB04969.1"/>
    </source>
</evidence>
<dbReference type="AlphaFoldDB" id="A0A1T4YT50"/>
<sequence>MEMPPPIEANEPAIRQGKNRGGCLLLVIATLLLMALAAWFFIAGRTTPPVPDPGLPSASPGKPL</sequence>
<protein>
    <submittedName>
        <fullName evidence="2">Uncharacterized protein</fullName>
    </submittedName>
</protein>
<dbReference type="EMBL" id="FUYE01000017">
    <property type="protein sequence ID" value="SKB04969.1"/>
    <property type="molecule type" value="Genomic_DNA"/>
</dbReference>
<feature type="transmembrane region" description="Helical" evidence="1">
    <location>
        <begin position="21"/>
        <end position="42"/>
    </location>
</feature>
<accession>A0A1T4YT50</accession>
<keyword evidence="1" id="KW-1133">Transmembrane helix</keyword>
<evidence type="ECO:0000313" key="3">
    <source>
        <dbReference type="Proteomes" id="UP000190774"/>
    </source>
</evidence>
<dbReference type="RefSeq" id="WP_078815329.1">
    <property type="nucleotide sequence ID" value="NZ_FUYE01000017.1"/>
</dbReference>
<organism evidence="2 3">
    <name type="scientific">Prosthecobacter debontii</name>
    <dbReference type="NCBI Taxonomy" id="48467"/>
    <lineage>
        <taxon>Bacteria</taxon>
        <taxon>Pseudomonadati</taxon>
        <taxon>Verrucomicrobiota</taxon>
        <taxon>Verrucomicrobiia</taxon>
        <taxon>Verrucomicrobiales</taxon>
        <taxon>Verrucomicrobiaceae</taxon>
        <taxon>Prosthecobacter</taxon>
    </lineage>
</organism>
<keyword evidence="1" id="KW-0472">Membrane</keyword>
<name>A0A1T4YT50_9BACT</name>